<comment type="cofactor">
    <cofactor evidence="1">
        <name>FMN</name>
        <dbReference type="ChEBI" id="CHEBI:58210"/>
    </cofactor>
</comment>
<keyword evidence="7" id="KW-0479">Metal-binding</keyword>
<evidence type="ECO:0000259" key="16">
    <source>
        <dbReference type="PROSITE" id="PS51656"/>
    </source>
</evidence>
<keyword evidence="11" id="KW-0408">Iron</keyword>
<keyword evidence="9" id="KW-0521">NADP</keyword>
<feature type="domain" description="4Fe-4S" evidence="16">
    <location>
        <begin position="76"/>
        <end position="135"/>
    </location>
</feature>
<keyword evidence="18" id="KW-1185">Reference proteome</keyword>
<dbReference type="CDD" id="cd06199">
    <property type="entry name" value="SiR"/>
    <property type="match status" value="1"/>
</dbReference>
<dbReference type="InterPro" id="IPR039261">
    <property type="entry name" value="FNR_nucleotide-bd"/>
</dbReference>
<reference evidence="17 18" key="1">
    <citation type="submission" date="2019-02" db="EMBL/GenBank/DDBJ databases">
        <title>Deep-cultivation of Planctomycetes and their phenomic and genomic characterization uncovers novel biology.</title>
        <authorList>
            <person name="Wiegand S."/>
            <person name="Jogler M."/>
            <person name="Boedeker C."/>
            <person name="Pinto D."/>
            <person name="Vollmers J."/>
            <person name="Rivas-Marin E."/>
            <person name="Kohn T."/>
            <person name="Peeters S.H."/>
            <person name="Heuer A."/>
            <person name="Rast P."/>
            <person name="Oberbeckmann S."/>
            <person name="Bunk B."/>
            <person name="Jeske O."/>
            <person name="Meyerdierks A."/>
            <person name="Storesund J.E."/>
            <person name="Kallscheuer N."/>
            <person name="Luecker S."/>
            <person name="Lage O.M."/>
            <person name="Pohl T."/>
            <person name="Merkel B.J."/>
            <person name="Hornburger P."/>
            <person name="Mueller R.-W."/>
            <person name="Bruemmer F."/>
            <person name="Labrenz M."/>
            <person name="Spormann A.M."/>
            <person name="Op Den Camp H."/>
            <person name="Overmann J."/>
            <person name="Amann R."/>
            <person name="Jetten M.S.M."/>
            <person name="Mascher T."/>
            <person name="Medema M.H."/>
            <person name="Devos D.P."/>
            <person name="Kaster A.-K."/>
            <person name="Ovreas L."/>
            <person name="Rohde M."/>
            <person name="Galperin M.Y."/>
            <person name="Jogler C."/>
        </authorList>
    </citation>
    <scope>NUCLEOTIDE SEQUENCE [LARGE SCALE GENOMIC DNA]</scope>
    <source>
        <strain evidence="17 18">Pla123a</strain>
    </source>
</reference>
<dbReference type="EMBL" id="SJPO01000006">
    <property type="protein sequence ID" value="TWT75850.1"/>
    <property type="molecule type" value="Genomic_DNA"/>
</dbReference>
<dbReference type="SUPFAM" id="SSF63380">
    <property type="entry name" value="Riboflavin synthase domain-like"/>
    <property type="match status" value="1"/>
</dbReference>
<dbReference type="NCBIfam" id="NF004859">
    <property type="entry name" value="PRK06214.1"/>
    <property type="match status" value="1"/>
</dbReference>
<dbReference type="RefSeq" id="WP_146587603.1">
    <property type="nucleotide sequence ID" value="NZ_SJPO01000006.1"/>
</dbReference>
<dbReference type="Proteomes" id="UP000318478">
    <property type="component" value="Unassembled WGS sequence"/>
</dbReference>
<keyword evidence="13" id="KW-0028">Amino-acid biosynthesis</keyword>
<dbReference type="InterPro" id="IPR017927">
    <property type="entry name" value="FAD-bd_FR_type"/>
</dbReference>
<dbReference type="GO" id="GO:0050660">
    <property type="term" value="F:flavin adenine dinucleotide binding"/>
    <property type="evidence" value="ECO:0007669"/>
    <property type="project" value="TreeGrafter"/>
</dbReference>
<protein>
    <recommendedName>
        <fullName evidence="3">assimilatory sulfite reductase (NADPH)</fullName>
        <ecNumber evidence="3">1.8.1.2</ecNumber>
    </recommendedName>
</protein>
<evidence type="ECO:0000256" key="4">
    <source>
        <dbReference type="ARBA" id="ARBA00022485"/>
    </source>
</evidence>
<dbReference type="FunFam" id="3.40.50.80:FF:000001">
    <property type="entry name" value="NADPH--cytochrome P450 reductase 1"/>
    <property type="match status" value="1"/>
</dbReference>
<dbReference type="PROSITE" id="PS51384">
    <property type="entry name" value="FAD_FR"/>
    <property type="match status" value="1"/>
</dbReference>
<dbReference type="GO" id="GO:0019344">
    <property type="term" value="P:cysteine biosynthetic process"/>
    <property type="evidence" value="ECO:0007669"/>
    <property type="project" value="UniProtKB-KW"/>
</dbReference>
<comment type="catalytic activity">
    <reaction evidence="14">
        <text>hydrogen sulfide + 3 NADP(+) + 3 H2O = sulfite + 3 NADPH + 4 H(+)</text>
        <dbReference type="Rhea" id="RHEA:13801"/>
        <dbReference type="ChEBI" id="CHEBI:15377"/>
        <dbReference type="ChEBI" id="CHEBI:15378"/>
        <dbReference type="ChEBI" id="CHEBI:17359"/>
        <dbReference type="ChEBI" id="CHEBI:29919"/>
        <dbReference type="ChEBI" id="CHEBI:57783"/>
        <dbReference type="ChEBI" id="CHEBI:58349"/>
        <dbReference type="EC" id="1.8.1.2"/>
    </reaction>
</comment>
<comment type="caution">
    <text evidence="17">The sequence shown here is derived from an EMBL/GenBank/DDBJ whole genome shotgun (WGS) entry which is preliminary data.</text>
</comment>
<dbReference type="GO" id="GO:0005829">
    <property type="term" value="C:cytosol"/>
    <property type="evidence" value="ECO:0007669"/>
    <property type="project" value="TreeGrafter"/>
</dbReference>
<dbReference type="OrthoDB" id="9789468at2"/>
<evidence type="ECO:0000256" key="13">
    <source>
        <dbReference type="ARBA" id="ARBA00023192"/>
    </source>
</evidence>
<dbReference type="Pfam" id="PF00175">
    <property type="entry name" value="NAD_binding_1"/>
    <property type="match status" value="1"/>
</dbReference>
<evidence type="ECO:0000259" key="15">
    <source>
        <dbReference type="PROSITE" id="PS51384"/>
    </source>
</evidence>
<keyword evidence="4" id="KW-0004">4Fe-4S</keyword>
<comment type="cofactor">
    <cofactor evidence="2">
        <name>FAD</name>
        <dbReference type="ChEBI" id="CHEBI:57692"/>
    </cofactor>
</comment>
<dbReference type="GO" id="GO:0051539">
    <property type="term" value="F:4 iron, 4 sulfur cluster binding"/>
    <property type="evidence" value="ECO:0007669"/>
    <property type="project" value="UniProtKB-KW"/>
</dbReference>
<name>A0A5C5YLY5_9BACT</name>
<organism evidence="17 18">
    <name type="scientific">Posidoniimonas polymericola</name>
    <dbReference type="NCBI Taxonomy" id="2528002"/>
    <lineage>
        <taxon>Bacteria</taxon>
        <taxon>Pseudomonadati</taxon>
        <taxon>Planctomycetota</taxon>
        <taxon>Planctomycetia</taxon>
        <taxon>Pirellulales</taxon>
        <taxon>Lacipirellulaceae</taxon>
        <taxon>Posidoniimonas</taxon>
    </lineage>
</organism>
<dbReference type="InterPro" id="IPR017938">
    <property type="entry name" value="Riboflavin_synthase-like_b-brl"/>
</dbReference>
<evidence type="ECO:0000256" key="10">
    <source>
        <dbReference type="ARBA" id="ARBA00023002"/>
    </source>
</evidence>
<keyword evidence="12" id="KW-0411">Iron-sulfur</keyword>
<keyword evidence="13" id="KW-0198">Cysteine biosynthesis</keyword>
<evidence type="ECO:0000256" key="8">
    <source>
        <dbReference type="ARBA" id="ARBA00022827"/>
    </source>
</evidence>
<evidence type="ECO:0000313" key="17">
    <source>
        <dbReference type="EMBL" id="TWT75850.1"/>
    </source>
</evidence>
<evidence type="ECO:0000256" key="7">
    <source>
        <dbReference type="ARBA" id="ARBA00022723"/>
    </source>
</evidence>
<evidence type="ECO:0000313" key="18">
    <source>
        <dbReference type="Proteomes" id="UP000318478"/>
    </source>
</evidence>
<dbReference type="InterPro" id="IPR023173">
    <property type="entry name" value="NADPH_Cyt_P450_Rdtase_alpha"/>
</dbReference>
<dbReference type="InterPro" id="IPR007202">
    <property type="entry name" value="4Fe-4S_dom"/>
</dbReference>
<evidence type="ECO:0000256" key="3">
    <source>
        <dbReference type="ARBA" id="ARBA00012604"/>
    </source>
</evidence>
<evidence type="ECO:0000256" key="14">
    <source>
        <dbReference type="ARBA" id="ARBA00052219"/>
    </source>
</evidence>
<dbReference type="PROSITE" id="PS51656">
    <property type="entry name" value="4FE4S"/>
    <property type="match status" value="1"/>
</dbReference>
<dbReference type="AlphaFoldDB" id="A0A5C5YLY5"/>
<dbReference type="Pfam" id="PF00667">
    <property type="entry name" value="FAD_binding_1"/>
    <property type="match status" value="2"/>
</dbReference>
<dbReference type="GO" id="GO:0004783">
    <property type="term" value="F:sulfite reductase (NADPH) activity"/>
    <property type="evidence" value="ECO:0007669"/>
    <property type="project" value="UniProtKB-EC"/>
</dbReference>
<dbReference type="PANTHER" id="PTHR19384">
    <property type="entry name" value="NITRIC OXIDE SYNTHASE-RELATED"/>
    <property type="match status" value="1"/>
</dbReference>
<evidence type="ECO:0000256" key="11">
    <source>
        <dbReference type="ARBA" id="ARBA00023004"/>
    </source>
</evidence>
<dbReference type="InterPro" id="IPR001433">
    <property type="entry name" value="OxRdtase_FAD/NAD-bd"/>
</dbReference>
<evidence type="ECO:0000256" key="6">
    <source>
        <dbReference type="ARBA" id="ARBA00022643"/>
    </source>
</evidence>
<dbReference type="Gene3D" id="2.40.30.10">
    <property type="entry name" value="Translation factors"/>
    <property type="match status" value="1"/>
</dbReference>
<dbReference type="GO" id="GO:0046872">
    <property type="term" value="F:metal ion binding"/>
    <property type="evidence" value="ECO:0007669"/>
    <property type="project" value="UniProtKB-KW"/>
</dbReference>
<feature type="domain" description="FAD-binding FR-type" evidence="15">
    <location>
        <begin position="162"/>
        <end position="367"/>
    </location>
</feature>
<dbReference type="Gene3D" id="3.40.50.80">
    <property type="entry name" value="Nucleotide-binding domain of ferredoxin-NADP reductase (FNR) module"/>
    <property type="match status" value="1"/>
</dbReference>
<dbReference type="PRINTS" id="PR00371">
    <property type="entry name" value="FPNCR"/>
</dbReference>
<gene>
    <name evidence="17" type="primary">cysJ_1</name>
    <name evidence="17" type="ORF">Pla123a_26330</name>
</gene>
<evidence type="ECO:0000256" key="12">
    <source>
        <dbReference type="ARBA" id="ARBA00023014"/>
    </source>
</evidence>
<keyword evidence="10 17" id="KW-0560">Oxidoreductase</keyword>
<proteinExistence type="predicted"/>
<evidence type="ECO:0000256" key="2">
    <source>
        <dbReference type="ARBA" id="ARBA00001974"/>
    </source>
</evidence>
<keyword evidence="6" id="KW-0288">FMN</keyword>
<keyword evidence="8" id="KW-0274">FAD</keyword>
<dbReference type="InterPro" id="IPR001709">
    <property type="entry name" value="Flavoprot_Pyr_Nucl_cyt_Rdtase"/>
</dbReference>
<dbReference type="Gene3D" id="1.20.990.10">
    <property type="entry name" value="NADPH-cytochrome p450 Reductase, Chain A, domain 3"/>
    <property type="match status" value="1"/>
</dbReference>
<evidence type="ECO:0000256" key="5">
    <source>
        <dbReference type="ARBA" id="ARBA00022630"/>
    </source>
</evidence>
<keyword evidence="5" id="KW-0285">Flavoprotein</keyword>
<evidence type="ECO:0000256" key="1">
    <source>
        <dbReference type="ARBA" id="ARBA00001917"/>
    </source>
</evidence>
<dbReference type="GO" id="GO:0010181">
    <property type="term" value="F:FMN binding"/>
    <property type="evidence" value="ECO:0007669"/>
    <property type="project" value="TreeGrafter"/>
</dbReference>
<sequence length="518" mass="55384">MSISIIPESAPFSPEQRSWLNGFLAGWAGVVADPQARGQALASALMPPAEAEVEQGEEFPWHDPALEIEERMKLAEKKPLERKMMAAMAQLDCGACGYVCQTYSEAIAGGDEKNLTLCSPGGKETAKMLKKLVKSGGATANGAAKPATNGAAVPVATGFSRTNPYAARIKTCYNLNAAGSSKATSHVEIELGDSGLDYVAGDALGVFPTNCPELVDEILPLVGAGGNEAVKEQLVANYCLRGVTDELLELLAEAASDVAESAVISGLIDSDELDVLDVLDVLRKAPSAQITAEQLIECLSQITPRLYSIASSPSAHPGEVHLTVGRATFESVGRVYKGVASTMFADRSLPDHRLKVYVHKSHGFGVPSDPNAPMIMVGPGTGIAPFRAFLEEREATGAAGKNWLFFGDQHAATDFLYEEQLASMAAKGVLDKLSTAFSRDQETKVYVQDRMREEGAELFAWLEEGGSFFVCGDARRMAVDVDRALHDVIAQHGGMSEEQSTKYVAKLKEAGRYVRDVY</sequence>
<dbReference type="InterPro" id="IPR003097">
    <property type="entry name" value="CysJ-like_FAD-binding"/>
</dbReference>
<accession>A0A5C5YLY5</accession>
<dbReference type="SUPFAM" id="SSF52343">
    <property type="entry name" value="Ferredoxin reductase-like, C-terminal NADP-linked domain"/>
    <property type="match status" value="1"/>
</dbReference>
<dbReference type="PANTHER" id="PTHR19384:SF128">
    <property type="entry name" value="NADPH OXIDOREDUCTASE A"/>
    <property type="match status" value="1"/>
</dbReference>
<evidence type="ECO:0000256" key="9">
    <source>
        <dbReference type="ARBA" id="ARBA00022857"/>
    </source>
</evidence>
<dbReference type="EC" id="1.8.1.2" evidence="3"/>